<dbReference type="Proteomes" id="UP001175227">
    <property type="component" value="Unassembled WGS sequence"/>
</dbReference>
<feature type="compositionally biased region" description="Polar residues" evidence="1">
    <location>
        <begin position="327"/>
        <end position="340"/>
    </location>
</feature>
<feature type="compositionally biased region" description="Pro residues" evidence="1">
    <location>
        <begin position="300"/>
        <end position="309"/>
    </location>
</feature>
<accession>A0AA39NN08</accession>
<name>A0AA39NN08_9AGAR</name>
<feature type="compositionally biased region" description="Basic and acidic residues" evidence="1">
    <location>
        <begin position="269"/>
        <end position="280"/>
    </location>
</feature>
<keyword evidence="3" id="KW-1185">Reference proteome</keyword>
<dbReference type="AlphaFoldDB" id="A0AA39NN08"/>
<reference evidence="2" key="1">
    <citation type="submission" date="2023-06" db="EMBL/GenBank/DDBJ databases">
        <authorList>
            <consortium name="Lawrence Berkeley National Laboratory"/>
            <person name="Ahrendt S."/>
            <person name="Sahu N."/>
            <person name="Indic B."/>
            <person name="Wong-Bajracharya J."/>
            <person name="Merenyi Z."/>
            <person name="Ke H.-M."/>
            <person name="Monk M."/>
            <person name="Kocsube S."/>
            <person name="Drula E."/>
            <person name="Lipzen A."/>
            <person name="Balint B."/>
            <person name="Henrissat B."/>
            <person name="Andreopoulos B."/>
            <person name="Martin F.M."/>
            <person name="Harder C.B."/>
            <person name="Rigling D."/>
            <person name="Ford K.L."/>
            <person name="Foster G.D."/>
            <person name="Pangilinan J."/>
            <person name="Papanicolaou A."/>
            <person name="Barry K."/>
            <person name="LaButti K."/>
            <person name="Viragh M."/>
            <person name="Koriabine M."/>
            <person name="Yan M."/>
            <person name="Riley R."/>
            <person name="Champramary S."/>
            <person name="Plett K.L."/>
            <person name="Tsai I.J."/>
            <person name="Slot J."/>
            <person name="Sipos G."/>
            <person name="Plett J."/>
            <person name="Nagy L.G."/>
            <person name="Grigoriev I.V."/>
        </authorList>
    </citation>
    <scope>NUCLEOTIDE SEQUENCE</scope>
    <source>
        <strain evidence="2">ICMP 16352</strain>
    </source>
</reference>
<dbReference type="EMBL" id="JAUEPR010000071">
    <property type="protein sequence ID" value="KAK0468560.1"/>
    <property type="molecule type" value="Genomic_DNA"/>
</dbReference>
<feature type="region of interest" description="Disordered" evidence="1">
    <location>
        <begin position="260"/>
        <end position="340"/>
    </location>
</feature>
<protein>
    <submittedName>
        <fullName evidence="2">Uncharacterized protein</fullName>
    </submittedName>
</protein>
<evidence type="ECO:0000313" key="3">
    <source>
        <dbReference type="Proteomes" id="UP001175227"/>
    </source>
</evidence>
<organism evidence="2 3">
    <name type="scientific">Armillaria novae-zelandiae</name>
    <dbReference type="NCBI Taxonomy" id="153914"/>
    <lineage>
        <taxon>Eukaryota</taxon>
        <taxon>Fungi</taxon>
        <taxon>Dikarya</taxon>
        <taxon>Basidiomycota</taxon>
        <taxon>Agaricomycotina</taxon>
        <taxon>Agaricomycetes</taxon>
        <taxon>Agaricomycetidae</taxon>
        <taxon>Agaricales</taxon>
        <taxon>Marasmiineae</taxon>
        <taxon>Physalacriaceae</taxon>
        <taxon>Armillaria</taxon>
    </lineage>
</organism>
<feature type="compositionally biased region" description="Polar residues" evidence="1">
    <location>
        <begin position="538"/>
        <end position="548"/>
    </location>
</feature>
<evidence type="ECO:0000313" key="2">
    <source>
        <dbReference type="EMBL" id="KAK0468560.1"/>
    </source>
</evidence>
<comment type="caution">
    <text evidence="2">The sequence shown here is derived from an EMBL/GenBank/DDBJ whole genome shotgun (WGS) entry which is preliminary data.</text>
</comment>
<gene>
    <name evidence="2" type="ORF">IW261DRAFT_1573794</name>
</gene>
<evidence type="ECO:0000256" key="1">
    <source>
        <dbReference type="SAM" id="MobiDB-lite"/>
    </source>
</evidence>
<sequence length="557" mass="60534">MSFSDVEFVLAQDTPLLDICDNLVWARTVTACYFLLSDSMNSTPTGELIQAVTKAHLYLDAHMDIITDFTFADSRYGLALRVAISCLVTHIPSDLHQREWNKWAVRAPEELCNNYPLNEPLLLPGEDGYKVNEDHCVHESDVRPSHVVKLPPPCRSTATPLPIKPVTETRVTVLSLPKPIPSPPVRAPPRPKPRMIHMPEPPKELSFSVPGRKLVGILLPPAGLALHRPHYWPFFAQGKSPVPQAVNVPCIAKKPVFDSSSDSDVLLSSDKEEGPAKVKEPLFFPSDNEIGSKVVHSPSPKSPPLPPSTGPSSKAQGKQRAVAPSSPLHQSSEAGPSNSTSDTICVADNTFYACAFHPALNLQFHEPPSREALECLKLSALPVAPKSLSKPPEQVRKGHEYINRAHLDANPYFIWPPLLAVFQLHSRRNHRQMDHHGPCSTHWTAGQLHSAATLLDPLILSGDGTIARGLAWVDTINTQLESLGKVVNSLRADREGVISKLADGLDSIALCEHGSEIINGYAAVSDFLKSFIIHPGSSTSGDTDSNNMGGSGDVVAI</sequence>
<feature type="region of interest" description="Disordered" evidence="1">
    <location>
        <begin position="538"/>
        <end position="557"/>
    </location>
</feature>
<proteinExistence type="predicted"/>